<dbReference type="AlphaFoldDB" id="A0AAJ7EBT7"/>
<dbReference type="Pfam" id="PF10170">
    <property type="entry name" value="C6_DPF"/>
    <property type="match status" value="1"/>
</dbReference>
<name>A0AAJ7EBT7_PAPXU</name>
<accession>A0AAJ7EBT7</accession>
<dbReference type="RefSeq" id="XP_013170915.1">
    <property type="nucleotide sequence ID" value="XM_013315461.1"/>
</dbReference>
<gene>
    <name evidence="4" type="primary">LOC106120199</name>
</gene>
<reference evidence="4" key="1">
    <citation type="submission" date="2025-08" db="UniProtKB">
        <authorList>
            <consortium name="RefSeq"/>
        </authorList>
    </citation>
    <scope>IDENTIFICATION</scope>
</reference>
<evidence type="ECO:0000256" key="2">
    <source>
        <dbReference type="ARBA" id="ARBA00014801"/>
    </source>
</evidence>
<evidence type="ECO:0000259" key="3">
    <source>
        <dbReference type="Pfam" id="PF10170"/>
    </source>
</evidence>
<comment type="similarity">
    <text evidence="1">Belongs to the CDPF1 family.</text>
</comment>
<feature type="domain" description="Cysteine-rich DPF motif" evidence="3">
    <location>
        <begin position="24"/>
        <end position="117"/>
    </location>
</feature>
<sequence>MMRLPQEMDDPKKSVEEKELVYEFNCVSCNLNEKAHYKGTKPPFSRNIILKYPSYVMKDPFSPPGKGEVLMLGADCAICDKPVCISKECSIFYTKLFCLNCAKQSLEKFPVEIQSKINSTKK</sequence>
<dbReference type="InterPro" id="IPR018785">
    <property type="entry name" value="CDPF1_dom"/>
</dbReference>
<protein>
    <recommendedName>
        <fullName evidence="2">Cysteine-rich DPF motif domain-containing protein 1</fullName>
    </recommendedName>
</protein>
<dbReference type="GeneID" id="106120199"/>
<dbReference type="Proteomes" id="UP000694872">
    <property type="component" value="Unplaced"/>
</dbReference>
<organism evidence="4">
    <name type="scientific">Papilio xuthus</name>
    <name type="common">Asian swallowtail butterfly</name>
    <dbReference type="NCBI Taxonomy" id="66420"/>
    <lineage>
        <taxon>Eukaryota</taxon>
        <taxon>Metazoa</taxon>
        <taxon>Ecdysozoa</taxon>
        <taxon>Arthropoda</taxon>
        <taxon>Hexapoda</taxon>
        <taxon>Insecta</taxon>
        <taxon>Pterygota</taxon>
        <taxon>Neoptera</taxon>
        <taxon>Endopterygota</taxon>
        <taxon>Lepidoptera</taxon>
        <taxon>Glossata</taxon>
        <taxon>Ditrysia</taxon>
        <taxon>Papilionoidea</taxon>
        <taxon>Papilionidae</taxon>
        <taxon>Papilioninae</taxon>
        <taxon>Papilio</taxon>
    </lineage>
</organism>
<proteinExistence type="inferred from homology"/>
<dbReference type="PANTHER" id="PTHR31849">
    <property type="entry name" value="CYSTEINE-RICH PDF MOTIF DOMAIN-CONTAINING PROTEIN 1"/>
    <property type="match status" value="1"/>
</dbReference>
<evidence type="ECO:0000256" key="1">
    <source>
        <dbReference type="ARBA" id="ARBA00007917"/>
    </source>
</evidence>
<dbReference type="PRINTS" id="PR01995">
    <property type="entry name" value="UPF0595"/>
</dbReference>
<evidence type="ECO:0000313" key="4">
    <source>
        <dbReference type="RefSeq" id="XP_013170915.1"/>
    </source>
</evidence>
<dbReference type="PANTHER" id="PTHR31849:SF1">
    <property type="entry name" value="CYSTEINE-RICH DPF MOTIF DOMAIN-CONTAINING PROTEIN 1"/>
    <property type="match status" value="1"/>
</dbReference>
<dbReference type="InterPro" id="IPR042426">
    <property type="entry name" value="CDPF1"/>
</dbReference>